<dbReference type="InterPro" id="IPR029033">
    <property type="entry name" value="His_PPase_superfam"/>
</dbReference>
<protein>
    <submittedName>
        <fullName evidence="5">Uncharacterized protein</fullName>
    </submittedName>
</protein>
<organism evidence="5 6">
    <name type="scientific">Intoshia linei</name>
    <dbReference type="NCBI Taxonomy" id="1819745"/>
    <lineage>
        <taxon>Eukaryota</taxon>
        <taxon>Metazoa</taxon>
        <taxon>Spiralia</taxon>
        <taxon>Lophotrochozoa</taxon>
        <taxon>Mesozoa</taxon>
        <taxon>Orthonectida</taxon>
        <taxon>Rhopaluridae</taxon>
        <taxon>Intoshia</taxon>
    </lineage>
</organism>
<dbReference type="OrthoDB" id="10257284at2759"/>
<evidence type="ECO:0000313" key="6">
    <source>
        <dbReference type="Proteomes" id="UP000078046"/>
    </source>
</evidence>
<reference evidence="5 6" key="1">
    <citation type="submission" date="2016-04" db="EMBL/GenBank/DDBJ databases">
        <title>The genome of Intoshia linei affirms orthonectids as highly simplified spiralians.</title>
        <authorList>
            <person name="Mikhailov K.V."/>
            <person name="Slusarev G.S."/>
            <person name="Nikitin M.A."/>
            <person name="Logacheva M.D."/>
            <person name="Penin A."/>
            <person name="Aleoshin V."/>
            <person name="Panchin Y.V."/>
        </authorList>
    </citation>
    <scope>NUCLEOTIDE SEQUENCE [LARGE SCALE GENOMIC DNA]</scope>
    <source>
        <strain evidence="5">Intl2013</strain>
        <tissue evidence="5">Whole animal</tissue>
    </source>
</reference>
<dbReference type="Pfam" id="PF00328">
    <property type="entry name" value="His_Phos_2"/>
    <property type="match status" value="1"/>
</dbReference>
<feature type="signal peptide" evidence="4">
    <location>
        <begin position="1"/>
        <end position="22"/>
    </location>
</feature>
<dbReference type="EMBL" id="LWCA01000487">
    <property type="protein sequence ID" value="OAF68232.1"/>
    <property type="molecule type" value="Genomic_DNA"/>
</dbReference>
<evidence type="ECO:0000256" key="2">
    <source>
        <dbReference type="SAM" id="MobiDB-lite"/>
    </source>
</evidence>
<dbReference type="Proteomes" id="UP000078046">
    <property type="component" value="Unassembled WGS sequence"/>
</dbReference>
<keyword evidence="6" id="KW-1185">Reference proteome</keyword>
<dbReference type="SUPFAM" id="SSF53254">
    <property type="entry name" value="Phosphoglycerate mutase-like"/>
    <property type="match status" value="1"/>
</dbReference>
<accession>A0A177B3C1</accession>
<keyword evidence="3" id="KW-1133">Transmembrane helix</keyword>
<keyword evidence="4" id="KW-0732">Signal</keyword>
<evidence type="ECO:0000256" key="4">
    <source>
        <dbReference type="SAM" id="SignalP"/>
    </source>
</evidence>
<feature type="chain" id="PRO_5008056800" evidence="4">
    <location>
        <begin position="23"/>
        <end position="496"/>
    </location>
</feature>
<keyword evidence="3" id="KW-0472">Membrane</keyword>
<proteinExistence type="inferred from homology"/>
<evidence type="ECO:0000313" key="5">
    <source>
        <dbReference type="EMBL" id="OAF68232.1"/>
    </source>
</evidence>
<evidence type="ECO:0000256" key="3">
    <source>
        <dbReference type="SAM" id="Phobius"/>
    </source>
</evidence>
<dbReference type="InterPro" id="IPR050645">
    <property type="entry name" value="Histidine_acid_phosphatase"/>
</dbReference>
<keyword evidence="3" id="KW-0812">Transmembrane</keyword>
<dbReference type="Gene3D" id="3.40.50.1240">
    <property type="entry name" value="Phosphoglycerate mutase-like"/>
    <property type="match status" value="1"/>
</dbReference>
<comment type="similarity">
    <text evidence="1">Belongs to the histidine acid phosphatase family.</text>
</comment>
<feature type="region of interest" description="Disordered" evidence="2">
    <location>
        <begin position="476"/>
        <end position="496"/>
    </location>
</feature>
<gene>
    <name evidence="5" type="ORF">A3Q56_04022</name>
</gene>
<dbReference type="PANTHER" id="PTHR11567:SF171">
    <property type="entry name" value="ACID PHOSPHATASE FAMILY"/>
    <property type="match status" value="1"/>
</dbReference>
<dbReference type="AlphaFoldDB" id="A0A177B3C1"/>
<sequence length="496" mass="57457">MKNIFHFLPVSCIYALLMVISAKNTDHVTKEDNIGLKFDKYKFLKVIMFVHNAERTSQFSLDGDEKIWPQGLKELTKQGEIQSYAFGKFVRNRYVNENFIAGIYNPIRVKIRSVDMNACLATANLINVALFKSSVTNLWDSKLWKPIPVTTLNDDYDYYLNPGACHKLIEHMADLEQSPVLKKYEDEYPELFKLVSDKMKQPIDMESIAIIGDNLRSKHYGDIKYPSWANQKYKNSTYGQMIIRLHEIKETFGFKDKEITNFMSNISNYNPFKENLSEDHFGANVFLSMQKVFSPLVSDIAVYIVNDQCYLMHKIKDQFESFTNGTSNVVMTINVARMVSLLVQMEILNVGTDGMPGFTDALIYELVEENILEDNKKGEKFIRLYYRKTVNEDSQLILQKIEGCEKLCPLNTFYKILNKHTKLDDTDVQLHCKSKDDENDIFQILSVILASILGLSILVFFGLIVVTFMRKKREMTNDNEENENELNKDENDDIKE</sequence>
<name>A0A177B3C1_9BILA</name>
<feature type="transmembrane region" description="Helical" evidence="3">
    <location>
        <begin position="441"/>
        <end position="466"/>
    </location>
</feature>
<feature type="compositionally biased region" description="Basic and acidic residues" evidence="2">
    <location>
        <begin position="485"/>
        <end position="496"/>
    </location>
</feature>
<comment type="caution">
    <text evidence="5">The sequence shown here is derived from an EMBL/GenBank/DDBJ whole genome shotgun (WGS) entry which is preliminary data.</text>
</comment>
<dbReference type="PANTHER" id="PTHR11567">
    <property type="entry name" value="ACID PHOSPHATASE-RELATED"/>
    <property type="match status" value="1"/>
</dbReference>
<dbReference type="InterPro" id="IPR000560">
    <property type="entry name" value="His_Pase_clade-2"/>
</dbReference>
<evidence type="ECO:0000256" key="1">
    <source>
        <dbReference type="ARBA" id="ARBA00005375"/>
    </source>
</evidence>
<dbReference type="GO" id="GO:0016791">
    <property type="term" value="F:phosphatase activity"/>
    <property type="evidence" value="ECO:0007669"/>
    <property type="project" value="TreeGrafter"/>
</dbReference>